<dbReference type="EMBL" id="ACRE02000002">
    <property type="protein sequence ID" value="EQM96902.1"/>
    <property type="molecule type" value="Genomic_DNA"/>
</dbReference>
<dbReference type="NCBIfam" id="NF033559">
    <property type="entry name" value="transpos_IS1634"/>
    <property type="match status" value="1"/>
</dbReference>
<dbReference type="HOGENOM" id="CLU_022426_1_1_11"/>
<accession>T5LVJ4</accession>
<evidence type="ECO:0000259" key="1">
    <source>
        <dbReference type="Pfam" id="PF01609"/>
    </source>
</evidence>
<evidence type="ECO:0000313" key="2">
    <source>
        <dbReference type="EMBL" id="EQM96902.1"/>
    </source>
</evidence>
<dbReference type="GO" id="GO:0003677">
    <property type="term" value="F:DNA binding"/>
    <property type="evidence" value="ECO:0007669"/>
    <property type="project" value="InterPro"/>
</dbReference>
<dbReference type="AlphaFoldDB" id="T5LVJ4"/>
<name>T5LVJ4_ACTVI</name>
<dbReference type="GO" id="GO:0004803">
    <property type="term" value="F:transposase activity"/>
    <property type="evidence" value="ECO:0007669"/>
    <property type="project" value="InterPro"/>
</dbReference>
<dbReference type="PANTHER" id="PTHR34614">
    <property type="match status" value="1"/>
</dbReference>
<dbReference type="SUPFAM" id="SSF53098">
    <property type="entry name" value="Ribonuclease H-like"/>
    <property type="match status" value="1"/>
</dbReference>
<sequence length="521" mass="57118">MRKVKTASGATAVQIVSKSGGVRRIVEHLGSAHDETELEVLLEAGRQKIAAWQGQGLLDLESLEPAPGRTGLATTTVESKHSRLLWAVLHGAYQRLGLGEAVGGDRAFEQMVLARLVEPSSKAQVPRVLSDLGLEAVTVRTLFRSLARAQERGYRESLSNALFEHVTASGGLALCLYDVTTLYFEAEKEDDLRRVGYSKERRVDPQVIVGLLVDRRGFPLRIGCWEGNKAETTTIIPIVEAFQAAHGIEELVIVADAGMLSAANLTALDDARLRFIVGARQVRAPGDLEAHFHWAGDAFTDGQLIDTITPRRGSNTERDKSLRAEPVWDPDTHPGSWRAVWAYSKKRAARDTQTLTAQANRARAVIAGERRPKGTRFVTVHQGDQVLDEASLARARSLVGLKGYVTNIPSCLMGAGEVVSSYHELWHVEQSFRMSKHDLRARPVFHHTRDAIEAHLTVVMAALAVARHIQETTGISIKRIIRTLKPLQDVTINLNGHKITAQPQITPTAASILKSLQSPGH</sequence>
<feature type="domain" description="Transposase IS4-like" evidence="1">
    <location>
        <begin position="177"/>
        <end position="463"/>
    </location>
</feature>
<dbReference type="InterPro" id="IPR047654">
    <property type="entry name" value="IS1634_transpos"/>
</dbReference>
<reference evidence="3" key="1">
    <citation type="submission" date="2010-02" db="EMBL/GenBank/DDBJ databases">
        <title>The Genome Sequence of Prevotella oris strain C735.</title>
        <authorList>
            <consortium name="The Broad Institute Genome Sequencing Platform"/>
            <person name="Ward D."/>
            <person name="Feldgarden M."/>
            <person name="Earl A."/>
            <person name="Young S.K."/>
            <person name="Zeng Q."/>
            <person name="Koehrsen M."/>
            <person name="Alvarado L."/>
            <person name="Berlin A."/>
            <person name="Bochicchio J."/>
            <person name="Borenstein D."/>
            <person name="Chapman S.B."/>
            <person name="Chen Z."/>
            <person name="Engels R."/>
            <person name="Freedman E."/>
            <person name="Gellesch M."/>
            <person name="Goldberg J."/>
            <person name="Griggs A."/>
            <person name="Gujja S."/>
            <person name="Heilman E."/>
            <person name="Heiman D."/>
            <person name="Hepburn T."/>
            <person name="Howarth C."/>
            <person name="Jen D."/>
            <person name="Larson L."/>
            <person name="Mehta T."/>
            <person name="Park D."/>
            <person name="Pearson M."/>
            <person name="Roberts A."/>
            <person name="Saif S."/>
            <person name="Shea T."/>
            <person name="Shenoy N."/>
            <person name="Sisk P."/>
            <person name="Stolte C."/>
            <person name="Sykes S."/>
            <person name="Thomson T."/>
            <person name="Walk T."/>
            <person name="White J."/>
            <person name="Yandava C."/>
            <person name="Sibley C.D."/>
            <person name="Field T.R."/>
            <person name="Grinwis M."/>
            <person name="Eshaghurshan C.S."/>
            <person name="Surette M.G."/>
            <person name="Haas B."/>
            <person name="Nusbaum C."/>
            <person name="Birren B."/>
        </authorList>
    </citation>
    <scope>NUCLEOTIDE SEQUENCE [LARGE SCALE GENOMIC DNA]</scope>
    <source>
        <strain evidence="3">C505</strain>
    </source>
</reference>
<protein>
    <recommendedName>
        <fullName evidence="1">Transposase IS4-like domain-containing protein</fullName>
    </recommendedName>
</protein>
<proteinExistence type="predicted"/>
<dbReference type="GO" id="GO:0006313">
    <property type="term" value="P:DNA transposition"/>
    <property type="evidence" value="ECO:0007669"/>
    <property type="project" value="InterPro"/>
</dbReference>
<comment type="caution">
    <text evidence="2">The sequence shown here is derived from an EMBL/GenBank/DDBJ whole genome shotgun (WGS) entry which is preliminary data.</text>
</comment>
<evidence type="ECO:0000313" key="3">
    <source>
        <dbReference type="Proteomes" id="UP000004668"/>
    </source>
</evidence>
<dbReference type="Proteomes" id="UP000004668">
    <property type="component" value="Unassembled WGS sequence"/>
</dbReference>
<dbReference type="InterPro" id="IPR012337">
    <property type="entry name" value="RNaseH-like_sf"/>
</dbReference>
<dbReference type="InterPro" id="IPR002559">
    <property type="entry name" value="Transposase_11"/>
</dbReference>
<dbReference type="PANTHER" id="PTHR34614:SF2">
    <property type="entry name" value="TRANSPOSASE IS4-LIKE DOMAIN-CONTAINING PROTEIN"/>
    <property type="match status" value="1"/>
</dbReference>
<gene>
    <name evidence="2" type="ORF">HMPREF0059_02725</name>
</gene>
<organism evidence="2 3">
    <name type="scientific">Actinomyces viscosus C505</name>
    <dbReference type="NCBI Taxonomy" id="562973"/>
    <lineage>
        <taxon>Bacteria</taxon>
        <taxon>Bacillati</taxon>
        <taxon>Actinomycetota</taxon>
        <taxon>Actinomycetes</taxon>
        <taxon>Actinomycetales</taxon>
        <taxon>Actinomycetaceae</taxon>
        <taxon>Actinomyces</taxon>
    </lineage>
</organism>
<reference evidence="2 3" key="2">
    <citation type="submission" date="2011-10" db="EMBL/GenBank/DDBJ databases">
        <title>The Genome Sequence of Actinomyces viscosus C505.</title>
        <authorList>
            <consortium name="The Broad Institute Genome Sequencing Platform"/>
            <consortium name="The Broad Institute Genome Sequencing Center for Infectious Disease"/>
            <person name="Earl A."/>
            <person name="Ward D."/>
            <person name="Feldgarden M."/>
            <person name="Gevers D."/>
            <person name="Sibley C.D."/>
            <person name="Field T.R."/>
            <person name="Grinwis M."/>
            <person name="Eshaghurshan C.S."/>
            <person name="Surette M.G."/>
            <person name="Young S.K."/>
            <person name="Zeng Q."/>
            <person name="Gargeya S."/>
            <person name="Fitzgerald M."/>
            <person name="Haas B."/>
            <person name="Abouelleil A."/>
            <person name="Alvarado L."/>
            <person name="Arachchi H.M."/>
            <person name="Berlin A."/>
            <person name="Brown A."/>
            <person name="Chapman S.B."/>
            <person name="Chen Z."/>
            <person name="Dunbar C."/>
            <person name="Freedman E."/>
            <person name="Gearin G."/>
            <person name="Goldberg J."/>
            <person name="Griggs A."/>
            <person name="Gujja S."/>
            <person name="Heiman D."/>
            <person name="Howarth C."/>
            <person name="Larson L."/>
            <person name="Lui A."/>
            <person name="MacDonald P.J.P."/>
            <person name="Montmayeur A."/>
            <person name="Murphy C."/>
            <person name="Neiman D."/>
            <person name="Pearson M."/>
            <person name="Priest M."/>
            <person name="Roberts A."/>
            <person name="Saif S."/>
            <person name="Shea T."/>
            <person name="Shenoy N."/>
            <person name="Sisk P."/>
            <person name="Stolte C."/>
            <person name="Sykes S."/>
            <person name="Wortman J."/>
            <person name="Nusbaum C."/>
            <person name="Birren B."/>
        </authorList>
    </citation>
    <scope>NUCLEOTIDE SEQUENCE [LARGE SCALE GENOMIC DNA]</scope>
    <source>
        <strain evidence="2 3">C505</strain>
    </source>
</reference>
<dbReference type="Pfam" id="PF01609">
    <property type="entry name" value="DDE_Tnp_1"/>
    <property type="match status" value="1"/>
</dbReference>
<dbReference type="eggNOG" id="COG5421">
    <property type="taxonomic scope" value="Bacteria"/>
</dbReference>